<dbReference type="AlphaFoldDB" id="A0ABD0NU73"/>
<organism evidence="1 2">
    <name type="scientific">Cirrhinus mrigala</name>
    <name type="common">Mrigala</name>
    <dbReference type="NCBI Taxonomy" id="683832"/>
    <lineage>
        <taxon>Eukaryota</taxon>
        <taxon>Metazoa</taxon>
        <taxon>Chordata</taxon>
        <taxon>Craniata</taxon>
        <taxon>Vertebrata</taxon>
        <taxon>Euteleostomi</taxon>
        <taxon>Actinopterygii</taxon>
        <taxon>Neopterygii</taxon>
        <taxon>Teleostei</taxon>
        <taxon>Ostariophysi</taxon>
        <taxon>Cypriniformes</taxon>
        <taxon>Cyprinidae</taxon>
        <taxon>Labeoninae</taxon>
        <taxon>Labeonini</taxon>
        <taxon>Cirrhinus</taxon>
    </lineage>
</organism>
<reference evidence="1 2" key="1">
    <citation type="submission" date="2024-05" db="EMBL/GenBank/DDBJ databases">
        <title>Genome sequencing and assembly of Indian major carp, Cirrhinus mrigala (Hamilton, 1822).</title>
        <authorList>
            <person name="Mohindra V."/>
            <person name="Chowdhury L.M."/>
            <person name="Lal K."/>
            <person name="Jena J.K."/>
        </authorList>
    </citation>
    <scope>NUCLEOTIDE SEQUENCE [LARGE SCALE GENOMIC DNA]</scope>
    <source>
        <strain evidence="1">CM1030</strain>
        <tissue evidence="1">Blood</tissue>
    </source>
</reference>
<accession>A0ABD0NU73</accession>
<evidence type="ECO:0000313" key="2">
    <source>
        <dbReference type="Proteomes" id="UP001529510"/>
    </source>
</evidence>
<feature type="non-terminal residue" evidence="1">
    <location>
        <position position="66"/>
    </location>
</feature>
<sequence length="66" mass="7562">SELDQEYQDKFRRLPVEIQEFVQDFAACKGKLSQDSDFLPISTTTEKLNHATLSPGEDVEERSSEK</sequence>
<feature type="non-terminal residue" evidence="1">
    <location>
        <position position="1"/>
    </location>
</feature>
<protein>
    <submittedName>
        <fullName evidence="1">Uncharacterized protein</fullName>
    </submittedName>
</protein>
<proteinExistence type="predicted"/>
<name>A0ABD0NU73_CIRMR</name>
<dbReference type="Proteomes" id="UP001529510">
    <property type="component" value="Unassembled WGS sequence"/>
</dbReference>
<evidence type="ECO:0000313" key="1">
    <source>
        <dbReference type="EMBL" id="KAL0165380.1"/>
    </source>
</evidence>
<dbReference type="EMBL" id="JAMKFB020000020">
    <property type="protein sequence ID" value="KAL0165380.1"/>
    <property type="molecule type" value="Genomic_DNA"/>
</dbReference>
<comment type="caution">
    <text evidence="1">The sequence shown here is derived from an EMBL/GenBank/DDBJ whole genome shotgun (WGS) entry which is preliminary data.</text>
</comment>
<gene>
    <name evidence="1" type="ORF">M9458_041133</name>
</gene>
<keyword evidence="2" id="KW-1185">Reference proteome</keyword>